<feature type="transmembrane region" description="Helical" evidence="1">
    <location>
        <begin position="101"/>
        <end position="119"/>
    </location>
</feature>
<comment type="caution">
    <text evidence="2">The sequence shown here is derived from an EMBL/GenBank/DDBJ whole genome shotgun (WGS) entry which is preliminary data.</text>
</comment>
<dbReference type="AlphaFoldDB" id="A0A948W633"/>
<evidence type="ECO:0000313" key="2">
    <source>
        <dbReference type="EMBL" id="MBU2691089.1"/>
    </source>
</evidence>
<feature type="transmembrane region" description="Helical" evidence="1">
    <location>
        <begin position="73"/>
        <end position="95"/>
    </location>
</feature>
<gene>
    <name evidence="2" type="ORF">KJ970_09175</name>
</gene>
<dbReference type="Proteomes" id="UP000777784">
    <property type="component" value="Unassembled WGS sequence"/>
</dbReference>
<proteinExistence type="predicted"/>
<keyword evidence="1" id="KW-0812">Transmembrane</keyword>
<sequence length="141" mass="15060">MIRDQELDPAFIRRTVLATMLTGIIVALAAWAYKGPAAGGGCLAGAVLGAANLWFLWNLIHMVLAPVRGSNKAIVVAVFLKVGLVYGAGAALLIWGKVSAIWFLIGFTLLFVVLVLKVAGRWITSDENKGRSIDRPVDRSG</sequence>
<accession>A0A948W633</accession>
<organism evidence="2 3">
    <name type="scientific">Eiseniibacteriota bacterium</name>
    <dbReference type="NCBI Taxonomy" id="2212470"/>
    <lineage>
        <taxon>Bacteria</taxon>
        <taxon>Candidatus Eiseniibacteriota</taxon>
    </lineage>
</organism>
<keyword evidence="1" id="KW-0472">Membrane</keyword>
<dbReference type="EMBL" id="JAHJDP010000042">
    <property type="protein sequence ID" value="MBU2691089.1"/>
    <property type="molecule type" value="Genomic_DNA"/>
</dbReference>
<feature type="transmembrane region" description="Helical" evidence="1">
    <location>
        <begin position="38"/>
        <end position="61"/>
    </location>
</feature>
<evidence type="ECO:0000256" key="1">
    <source>
        <dbReference type="SAM" id="Phobius"/>
    </source>
</evidence>
<feature type="transmembrane region" description="Helical" evidence="1">
    <location>
        <begin position="12"/>
        <end position="32"/>
    </location>
</feature>
<evidence type="ECO:0008006" key="4">
    <source>
        <dbReference type="Google" id="ProtNLM"/>
    </source>
</evidence>
<reference evidence="2" key="1">
    <citation type="submission" date="2021-05" db="EMBL/GenBank/DDBJ databases">
        <title>Energy efficiency and biological interactions define the core microbiome of deep oligotrophic groundwater.</title>
        <authorList>
            <person name="Mehrshad M."/>
            <person name="Lopez-Fernandez M."/>
            <person name="Bell E."/>
            <person name="Bernier-Latmani R."/>
            <person name="Bertilsson S."/>
            <person name="Dopson M."/>
        </authorList>
    </citation>
    <scope>NUCLEOTIDE SEQUENCE</scope>
    <source>
        <strain evidence="2">Modern_marine.mb.64</strain>
    </source>
</reference>
<protein>
    <recommendedName>
        <fullName evidence="4">ATP synthase subunit I</fullName>
    </recommendedName>
</protein>
<evidence type="ECO:0000313" key="3">
    <source>
        <dbReference type="Proteomes" id="UP000777784"/>
    </source>
</evidence>
<keyword evidence="1" id="KW-1133">Transmembrane helix</keyword>
<name>A0A948W633_UNCEI</name>